<proteinExistence type="inferred from homology"/>
<evidence type="ECO:0000256" key="2">
    <source>
        <dbReference type="ARBA" id="ARBA00007727"/>
    </source>
</evidence>
<dbReference type="PANTHER" id="PTHR32285">
    <property type="entry name" value="PROTEIN TRICHOME BIREFRINGENCE-LIKE 9-RELATED"/>
    <property type="match status" value="1"/>
</dbReference>
<keyword evidence="11" id="KW-1185">Reference proteome</keyword>
<name>A0A2U1Q3C5_ARTAN</name>
<dbReference type="Pfam" id="PF13839">
    <property type="entry name" value="PC-Esterase"/>
    <property type="match status" value="1"/>
</dbReference>
<dbReference type="Proteomes" id="UP000245207">
    <property type="component" value="Unassembled WGS sequence"/>
</dbReference>
<evidence type="ECO:0000256" key="4">
    <source>
        <dbReference type="ARBA" id="ARBA00022968"/>
    </source>
</evidence>
<feature type="domain" description="Trichome birefringence-like N-terminal" evidence="9">
    <location>
        <begin position="85"/>
        <end position="139"/>
    </location>
</feature>
<evidence type="ECO:0000259" key="9">
    <source>
        <dbReference type="Pfam" id="PF14416"/>
    </source>
</evidence>
<keyword evidence="4" id="KW-0735">Signal-anchor</keyword>
<gene>
    <name evidence="10" type="ORF">CTI12_AA075060</name>
</gene>
<dbReference type="InterPro" id="IPR029962">
    <property type="entry name" value="TBL"/>
</dbReference>
<protein>
    <submittedName>
        <fullName evidence="10">PMR5 N-terminal domain, PC-Esterase, Trichome birefringence-like family</fullName>
    </submittedName>
</protein>
<evidence type="ECO:0000256" key="1">
    <source>
        <dbReference type="ARBA" id="ARBA00004167"/>
    </source>
</evidence>
<dbReference type="Pfam" id="PF14416">
    <property type="entry name" value="PMR5N"/>
    <property type="match status" value="1"/>
</dbReference>
<feature type="domain" description="Trichome birefringence-like C-terminal" evidence="8">
    <location>
        <begin position="141"/>
        <end position="431"/>
    </location>
</feature>
<comment type="subcellular location">
    <subcellularLocation>
        <location evidence="1">Membrane</location>
        <topology evidence="1">Single-pass membrane protein</topology>
    </subcellularLocation>
</comment>
<comment type="caution">
    <text evidence="10">The sequence shown here is derived from an EMBL/GenBank/DDBJ whole genome shotgun (WGS) entry which is preliminary data.</text>
</comment>
<evidence type="ECO:0000256" key="3">
    <source>
        <dbReference type="ARBA" id="ARBA00022692"/>
    </source>
</evidence>
<evidence type="ECO:0000313" key="10">
    <source>
        <dbReference type="EMBL" id="PWA92524.1"/>
    </source>
</evidence>
<evidence type="ECO:0000256" key="6">
    <source>
        <dbReference type="ARBA" id="ARBA00023136"/>
    </source>
</evidence>
<feature type="transmembrane region" description="Helical" evidence="7">
    <location>
        <begin position="12"/>
        <end position="34"/>
    </location>
</feature>
<dbReference type="InterPro" id="IPR025846">
    <property type="entry name" value="TBL_N"/>
</dbReference>
<dbReference type="InterPro" id="IPR026057">
    <property type="entry name" value="TBL_C"/>
</dbReference>
<comment type="similarity">
    <text evidence="2">Belongs to the PC-esterase family. TBL subfamily.</text>
</comment>
<dbReference type="PANTHER" id="PTHR32285:SF286">
    <property type="entry name" value="PMR5 DOMAIN, PC-ESTERASE, PROTEIN TRICHOME BIREFRINGENCE-LIKE 34"/>
    <property type="match status" value="1"/>
</dbReference>
<evidence type="ECO:0000313" key="11">
    <source>
        <dbReference type="Proteomes" id="UP000245207"/>
    </source>
</evidence>
<dbReference type="GO" id="GO:0005794">
    <property type="term" value="C:Golgi apparatus"/>
    <property type="evidence" value="ECO:0007669"/>
    <property type="project" value="TreeGrafter"/>
</dbReference>
<keyword evidence="5 7" id="KW-1133">Transmembrane helix</keyword>
<dbReference type="EMBL" id="PKPP01000458">
    <property type="protein sequence ID" value="PWA92524.1"/>
    <property type="molecule type" value="Genomic_DNA"/>
</dbReference>
<dbReference type="GO" id="GO:0016413">
    <property type="term" value="F:O-acetyltransferase activity"/>
    <property type="evidence" value="ECO:0007669"/>
    <property type="project" value="InterPro"/>
</dbReference>
<keyword evidence="3 7" id="KW-0812">Transmembrane</keyword>
<dbReference type="GO" id="GO:0016020">
    <property type="term" value="C:membrane"/>
    <property type="evidence" value="ECO:0007669"/>
    <property type="project" value="UniProtKB-SubCell"/>
</dbReference>
<evidence type="ECO:0000256" key="7">
    <source>
        <dbReference type="SAM" id="Phobius"/>
    </source>
</evidence>
<sequence>MRKNNAMGLWDMSNMIHCSFFIFFFGGLATLSFYRYNNQEAGFRIIKVTLTNSTTNAIANNTLTNTRVFDHETRLTIKPTSVRRTCDLFSGRWVHDNSSRYPLYKEHECPNLEDTFACQMYGRKDSKYLQWRWQPHGCDFPRFDGKSVVERLRGRRLLFVGDSLNRNQWMSMVCMLRSSIPGVKLEGGALNGILHTFRAIDYNISIDFYWAPMLVESNGDIPSDHHRENRFVRIKAIEEKARHWVDADVLIFNSYHWWRLPGVKLSKSVGSGSSLDDPNQEYEEMDSLRAYKLALRTWSKWAYSHVDTSKTKLFFMGATATHSRLGKNQGNCYGETEPVLDDDVFWESGTNLQMLNILESTLNKLKSNGVNVQLINVTQLTQCRKDGHTTVYRKYWRPLSELQKKNPEKAADCSHWCLPGVPDIWNELLLAYILR</sequence>
<dbReference type="AlphaFoldDB" id="A0A2U1Q3C5"/>
<accession>A0A2U1Q3C5</accession>
<evidence type="ECO:0000259" key="8">
    <source>
        <dbReference type="Pfam" id="PF13839"/>
    </source>
</evidence>
<keyword evidence="6 7" id="KW-0472">Membrane</keyword>
<evidence type="ECO:0000256" key="5">
    <source>
        <dbReference type="ARBA" id="ARBA00022989"/>
    </source>
</evidence>
<reference evidence="10 11" key="1">
    <citation type="journal article" date="2018" name="Mol. Plant">
        <title>The genome of Artemisia annua provides insight into the evolution of Asteraceae family and artemisinin biosynthesis.</title>
        <authorList>
            <person name="Shen Q."/>
            <person name="Zhang L."/>
            <person name="Liao Z."/>
            <person name="Wang S."/>
            <person name="Yan T."/>
            <person name="Shi P."/>
            <person name="Liu M."/>
            <person name="Fu X."/>
            <person name="Pan Q."/>
            <person name="Wang Y."/>
            <person name="Lv Z."/>
            <person name="Lu X."/>
            <person name="Zhang F."/>
            <person name="Jiang W."/>
            <person name="Ma Y."/>
            <person name="Chen M."/>
            <person name="Hao X."/>
            <person name="Li L."/>
            <person name="Tang Y."/>
            <person name="Lv G."/>
            <person name="Zhou Y."/>
            <person name="Sun X."/>
            <person name="Brodelius P.E."/>
            <person name="Rose J.K.C."/>
            <person name="Tang K."/>
        </authorList>
    </citation>
    <scope>NUCLEOTIDE SEQUENCE [LARGE SCALE GENOMIC DNA]</scope>
    <source>
        <strain evidence="11">cv. Huhao1</strain>
        <tissue evidence="10">Leaf</tissue>
    </source>
</reference>
<dbReference type="OrthoDB" id="1629702at2759"/>
<organism evidence="10 11">
    <name type="scientific">Artemisia annua</name>
    <name type="common">Sweet wormwood</name>
    <dbReference type="NCBI Taxonomy" id="35608"/>
    <lineage>
        <taxon>Eukaryota</taxon>
        <taxon>Viridiplantae</taxon>
        <taxon>Streptophyta</taxon>
        <taxon>Embryophyta</taxon>
        <taxon>Tracheophyta</taxon>
        <taxon>Spermatophyta</taxon>
        <taxon>Magnoliopsida</taxon>
        <taxon>eudicotyledons</taxon>
        <taxon>Gunneridae</taxon>
        <taxon>Pentapetalae</taxon>
        <taxon>asterids</taxon>
        <taxon>campanulids</taxon>
        <taxon>Asterales</taxon>
        <taxon>Asteraceae</taxon>
        <taxon>Asteroideae</taxon>
        <taxon>Anthemideae</taxon>
        <taxon>Artemisiinae</taxon>
        <taxon>Artemisia</taxon>
    </lineage>
</organism>